<reference evidence="2" key="1">
    <citation type="submission" date="2015-11" db="EMBL/GenBank/DDBJ databases">
        <title>De novo transcriptome assembly of four potential Pierce s Disease insect vectors from Arizona vineyards.</title>
        <authorList>
            <person name="Tassone E.E."/>
        </authorList>
    </citation>
    <scope>NUCLEOTIDE SEQUENCE</scope>
</reference>
<dbReference type="EMBL" id="GEBQ01026426">
    <property type="protein sequence ID" value="JAT13551.1"/>
    <property type="molecule type" value="Transcribed_RNA"/>
</dbReference>
<evidence type="ECO:0000256" key="1">
    <source>
        <dbReference type="SAM" id="MobiDB-lite"/>
    </source>
</evidence>
<feature type="region of interest" description="Disordered" evidence="1">
    <location>
        <begin position="50"/>
        <end position="72"/>
    </location>
</feature>
<evidence type="ECO:0000313" key="2">
    <source>
        <dbReference type="EMBL" id="JAT13551.1"/>
    </source>
</evidence>
<proteinExistence type="predicted"/>
<accession>A0A1B6KQ59</accession>
<gene>
    <name evidence="2" type="ORF">g.11610</name>
</gene>
<organism evidence="2">
    <name type="scientific">Graphocephala atropunctata</name>
    <dbReference type="NCBI Taxonomy" id="36148"/>
    <lineage>
        <taxon>Eukaryota</taxon>
        <taxon>Metazoa</taxon>
        <taxon>Ecdysozoa</taxon>
        <taxon>Arthropoda</taxon>
        <taxon>Hexapoda</taxon>
        <taxon>Insecta</taxon>
        <taxon>Pterygota</taxon>
        <taxon>Neoptera</taxon>
        <taxon>Paraneoptera</taxon>
        <taxon>Hemiptera</taxon>
        <taxon>Auchenorrhyncha</taxon>
        <taxon>Membracoidea</taxon>
        <taxon>Cicadellidae</taxon>
        <taxon>Cicadellinae</taxon>
        <taxon>Cicadellini</taxon>
        <taxon>Graphocephala</taxon>
    </lineage>
</organism>
<feature type="non-terminal residue" evidence="2">
    <location>
        <position position="1"/>
    </location>
</feature>
<name>A0A1B6KQ59_9HEMI</name>
<sequence length="103" mass="10790">ATNYHLPPTMALSISRALLVSALFLALFGLAYSQYFDFFGGRHSSNLVGASTRDPRGNTGPVVFPPSAPGTETSGVRVGASGYGFVPAQPRGGHGPYAGYNIW</sequence>
<protein>
    <submittedName>
        <fullName evidence="2">Uncharacterized protein</fullName>
    </submittedName>
</protein>
<dbReference type="AlphaFoldDB" id="A0A1B6KQ59"/>